<sequence>MRKFLLVISALLLTITPLVSLSSENIEQYDPRSGFSKLIQDSSPAIVNISIIQDLTSEQFPLLLNFEELLKNLIEGKLTKKEIPHEILSAGSGFVIDKSGIIVTNYHVVQNAKEIFVTFSDNKSVSAKLLGTDPQTDLAVLKVDVKQKLPCLSFGDSNSAKVGDWVVAIGNPFGLGGSASIGIISARARDLNIGATEFLQTDAAINSGNSGGPLFNIHGEVIGINTAIISTQRGGGSIGVGFAIPSNSAVPIIEVLSQGKKVEHGWLGIVMQPITEELIEPFKLKEAAGVLVTTVIKDSPASKAALLPGDVILEFNSNKITAGSQLYQSVLRSKPESDVNILISRNGKLMNLTVKIGKLEDHNLHNQDNQINQDVKNIFQSPELGLTVGNIESNMIPKCTEIPTGVIVLKTENSNDAPSKNLRKGDIISQINQLTITSISDFKHAIRKASKNKSIALLVHRDGFPPLFIPIKMKKK</sequence>
<feature type="active site" description="Charge relay system" evidence="14">
    <location>
        <position position="210"/>
    </location>
</feature>
<dbReference type="Pfam" id="PF13180">
    <property type="entry name" value="PDZ_2"/>
    <property type="match status" value="2"/>
</dbReference>
<evidence type="ECO:0000256" key="7">
    <source>
        <dbReference type="ARBA" id="ARBA00022729"/>
    </source>
</evidence>
<feature type="binding site" evidence="15">
    <location>
        <position position="107"/>
    </location>
    <ligand>
        <name>substrate</name>
    </ligand>
</feature>
<dbReference type="InterPro" id="IPR001940">
    <property type="entry name" value="Peptidase_S1C"/>
</dbReference>
<dbReference type="NCBIfam" id="TIGR02037">
    <property type="entry name" value="degP_htrA_DO"/>
    <property type="match status" value="1"/>
</dbReference>
<evidence type="ECO:0000259" key="16">
    <source>
        <dbReference type="PROSITE" id="PS50106"/>
    </source>
</evidence>
<dbReference type="Gene3D" id="2.30.42.60">
    <property type="match status" value="1"/>
</dbReference>
<keyword evidence="10" id="KW-0378">Hydrolase</keyword>
<dbReference type="AlphaFoldDB" id="A0AAE6QAN9"/>
<dbReference type="SMART" id="SM00228">
    <property type="entry name" value="PDZ"/>
    <property type="match status" value="2"/>
</dbReference>
<evidence type="ECO:0000256" key="13">
    <source>
        <dbReference type="ARBA" id="ARBA00032850"/>
    </source>
</evidence>
<comment type="subcellular location">
    <subcellularLocation>
        <location evidence="2">Periplasm</location>
    </subcellularLocation>
</comment>
<dbReference type="Proteomes" id="UP000422822">
    <property type="component" value="Chromosome"/>
</dbReference>
<comment type="similarity">
    <text evidence="3">Belongs to the peptidase S1C family.</text>
</comment>
<keyword evidence="8" id="KW-0677">Repeat</keyword>
<keyword evidence="12" id="KW-0346">Stress response</keyword>
<dbReference type="InterPro" id="IPR036034">
    <property type="entry name" value="PDZ_sf"/>
</dbReference>
<accession>A0AAE6QAN9</accession>
<dbReference type="InterPro" id="IPR011782">
    <property type="entry name" value="Pept_S1C_Do"/>
</dbReference>
<feature type="binding site" evidence="15">
    <location>
        <position position="137"/>
    </location>
    <ligand>
        <name>substrate</name>
    </ligand>
</feature>
<feature type="domain" description="PDZ" evidence="16">
    <location>
        <begin position="252"/>
        <end position="358"/>
    </location>
</feature>
<dbReference type="SUPFAM" id="SSF50494">
    <property type="entry name" value="Trypsin-like serine proteases"/>
    <property type="match status" value="1"/>
</dbReference>
<dbReference type="GO" id="GO:0042597">
    <property type="term" value="C:periplasmic space"/>
    <property type="evidence" value="ECO:0007669"/>
    <property type="project" value="UniProtKB-SubCell"/>
</dbReference>
<evidence type="ECO:0000256" key="3">
    <source>
        <dbReference type="ARBA" id="ARBA00010541"/>
    </source>
</evidence>
<keyword evidence="7" id="KW-0732">Signal</keyword>
<feature type="binding site" evidence="15">
    <location>
        <begin position="208"/>
        <end position="210"/>
    </location>
    <ligand>
        <name>substrate</name>
    </ligand>
</feature>
<evidence type="ECO:0000313" key="18">
    <source>
        <dbReference type="Proteomes" id="UP000422822"/>
    </source>
</evidence>
<dbReference type="EC" id="3.4.21.107" evidence="4"/>
<dbReference type="Gene3D" id="2.40.10.120">
    <property type="match status" value="1"/>
</dbReference>
<protein>
    <recommendedName>
        <fullName evidence="5">Probable periplasmic serine endoprotease DegP-like</fullName>
        <ecNumber evidence="4">3.4.21.107</ecNumber>
    </recommendedName>
    <alternativeName>
        <fullName evidence="13">Protease Do</fullName>
    </alternativeName>
</protein>
<keyword evidence="11" id="KW-0720">Serine protease</keyword>
<dbReference type="RefSeq" id="WP_158406986.1">
    <property type="nucleotide sequence ID" value="NZ_CP033454.1"/>
</dbReference>
<dbReference type="SUPFAM" id="SSF50156">
    <property type="entry name" value="PDZ domain-like"/>
    <property type="match status" value="2"/>
</dbReference>
<dbReference type="PRINTS" id="PR00834">
    <property type="entry name" value="PROTEASES2C"/>
</dbReference>
<evidence type="ECO:0000256" key="4">
    <source>
        <dbReference type="ARBA" id="ARBA00013035"/>
    </source>
</evidence>
<dbReference type="InterPro" id="IPR009003">
    <property type="entry name" value="Peptidase_S1_PA"/>
</dbReference>
<gene>
    <name evidence="17" type="ORF">EDL80_04535</name>
</gene>
<evidence type="ECO:0000256" key="5">
    <source>
        <dbReference type="ARBA" id="ARBA00013958"/>
    </source>
</evidence>
<feature type="active site" description="Charge relay system" evidence="14">
    <location>
        <position position="107"/>
    </location>
</feature>
<dbReference type="GO" id="GO:0004252">
    <property type="term" value="F:serine-type endopeptidase activity"/>
    <property type="evidence" value="ECO:0007669"/>
    <property type="project" value="InterPro"/>
</dbReference>
<evidence type="ECO:0000256" key="1">
    <source>
        <dbReference type="ARBA" id="ARBA00001772"/>
    </source>
</evidence>
<dbReference type="PROSITE" id="PS50106">
    <property type="entry name" value="PDZ"/>
    <property type="match status" value="1"/>
</dbReference>
<reference evidence="17 18" key="1">
    <citation type="submission" date="2018-10" db="EMBL/GenBank/DDBJ databases">
        <title>Propagation and draft genome sequences of three atypical Erhlichia ruminantium isolates.</title>
        <authorList>
            <person name="Liebenberg J."/>
            <person name="Steyn H."/>
            <person name="Josemans A."/>
            <person name="Zweygarth E."/>
        </authorList>
    </citation>
    <scope>NUCLEOTIDE SEQUENCE [LARGE SCALE GENOMIC DNA]</scope>
    <source>
        <strain evidence="17 18">Omatjenne</strain>
    </source>
</reference>
<evidence type="ECO:0000256" key="14">
    <source>
        <dbReference type="PIRSR" id="PIRSR611782-1"/>
    </source>
</evidence>
<keyword evidence="9" id="KW-0574">Periplasm</keyword>
<evidence type="ECO:0000256" key="9">
    <source>
        <dbReference type="ARBA" id="ARBA00022764"/>
    </source>
</evidence>
<evidence type="ECO:0000256" key="2">
    <source>
        <dbReference type="ARBA" id="ARBA00004418"/>
    </source>
</evidence>
<keyword evidence="18" id="KW-1185">Reference proteome</keyword>
<dbReference type="InterPro" id="IPR001478">
    <property type="entry name" value="PDZ"/>
</dbReference>
<name>A0AAE6QAN9_EHRRU</name>
<keyword evidence="6" id="KW-0645">Protease</keyword>
<evidence type="ECO:0000256" key="11">
    <source>
        <dbReference type="ARBA" id="ARBA00022825"/>
    </source>
</evidence>
<comment type="catalytic activity">
    <reaction evidence="1">
        <text>Acts on substrates that are at least partially unfolded. The cleavage site P1 residue is normally between a pair of hydrophobic residues, such as Val-|-Val.</text>
        <dbReference type="EC" id="3.4.21.107"/>
    </reaction>
</comment>
<evidence type="ECO:0000256" key="15">
    <source>
        <dbReference type="PIRSR" id="PIRSR611782-2"/>
    </source>
</evidence>
<dbReference type="EMBL" id="CP033455">
    <property type="protein sequence ID" value="QGR03799.1"/>
    <property type="molecule type" value="Genomic_DNA"/>
</dbReference>
<dbReference type="Pfam" id="PF13365">
    <property type="entry name" value="Trypsin_2"/>
    <property type="match status" value="1"/>
</dbReference>
<feature type="active site" description="Charge relay system" evidence="14">
    <location>
        <position position="137"/>
    </location>
</feature>
<dbReference type="PANTHER" id="PTHR22939:SF130">
    <property type="entry name" value="PERIPLASMIC SERINE ENDOPROTEASE DEGP-LIKE-RELATED"/>
    <property type="match status" value="1"/>
</dbReference>
<evidence type="ECO:0000256" key="12">
    <source>
        <dbReference type="ARBA" id="ARBA00023016"/>
    </source>
</evidence>
<organism evidence="17 18">
    <name type="scientific">Ehrlichia ruminantium</name>
    <name type="common">heartwater rickettsia</name>
    <name type="synonym">Cowdria ruminantium</name>
    <dbReference type="NCBI Taxonomy" id="779"/>
    <lineage>
        <taxon>Bacteria</taxon>
        <taxon>Pseudomonadati</taxon>
        <taxon>Pseudomonadota</taxon>
        <taxon>Alphaproteobacteria</taxon>
        <taxon>Rickettsiales</taxon>
        <taxon>Anaplasmataceae</taxon>
        <taxon>Ehrlichia</taxon>
    </lineage>
</organism>
<dbReference type="PANTHER" id="PTHR22939">
    <property type="entry name" value="SERINE PROTEASE FAMILY S1C HTRA-RELATED"/>
    <property type="match status" value="1"/>
</dbReference>
<dbReference type="Gene3D" id="2.30.42.10">
    <property type="match status" value="1"/>
</dbReference>
<evidence type="ECO:0000313" key="17">
    <source>
        <dbReference type="EMBL" id="QGR03799.1"/>
    </source>
</evidence>
<evidence type="ECO:0000256" key="10">
    <source>
        <dbReference type="ARBA" id="ARBA00022801"/>
    </source>
</evidence>
<dbReference type="GO" id="GO:0006508">
    <property type="term" value="P:proteolysis"/>
    <property type="evidence" value="ECO:0007669"/>
    <property type="project" value="UniProtKB-KW"/>
</dbReference>
<evidence type="ECO:0000256" key="8">
    <source>
        <dbReference type="ARBA" id="ARBA00022737"/>
    </source>
</evidence>
<evidence type="ECO:0000256" key="6">
    <source>
        <dbReference type="ARBA" id="ARBA00022670"/>
    </source>
</evidence>
<proteinExistence type="inferred from homology"/>